<sequence length="408" mass="44145">MHRAHPARVALASAFVLVCLLACVARAQEAPDGISILPQSIFVNKSTVNATIALYPVTPFTQVFLQYRDYGKNCSDPASIANEYTRTHVHTLDLDRKFNFPVWKLRPGLYLVCHRNSTTPAPGYTGFKPLHKMVTITRYDECTGGKFGVCKVNPATISGRVGNTTVQLYYVLPGKQAFIMKPKRFGVPLYNCTNPPPTESGMRSPVATTQFNAKVTFETFGLEAGTYIVCYKDSTTFQRLDPTVVVSGPIDAARSTVSCCGGPYQVGQRAYCQINTVDSMGNPAGGRADACELRVCPLTDGRGDAITDYVEPYFVDVGLFEFHFVARGSGCGASASASYKGNVLGGNKVNFFTLLPSTIDPTQATSDCSWADGVTKCNVTRRDAYGNPISTCHVTSTGSLYCKPTVQA</sequence>
<evidence type="ECO:0000256" key="1">
    <source>
        <dbReference type="SAM" id="SignalP"/>
    </source>
</evidence>
<keyword evidence="1" id="KW-0732">Signal</keyword>
<protein>
    <submittedName>
        <fullName evidence="2">Uncharacterized protein</fullName>
    </submittedName>
</protein>
<proteinExistence type="predicted"/>
<evidence type="ECO:0000313" key="2">
    <source>
        <dbReference type="EMBL" id="CAD9108329.1"/>
    </source>
</evidence>
<dbReference type="AlphaFoldDB" id="A0A7S1LMJ4"/>
<feature type="chain" id="PRO_5030632719" evidence="1">
    <location>
        <begin position="28"/>
        <end position="408"/>
    </location>
</feature>
<feature type="signal peptide" evidence="1">
    <location>
        <begin position="1"/>
        <end position="27"/>
    </location>
</feature>
<reference evidence="2" key="1">
    <citation type="submission" date="2021-01" db="EMBL/GenBank/DDBJ databases">
        <authorList>
            <person name="Corre E."/>
            <person name="Pelletier E."/>
            <person name="Niang G."/>
            <person name="Scheremetjew M."/>
            <person name="Finn R."/>
            <person name="Kale V."/>
            <person name="Holt S."/>
            <person name="Cochrane G."/>
            <person name="Meng A."/>
            <person name="Brown T."/>
            <person name="Cohen L."/>
        </authorList>
    </citation>
    <scope>NUCLEOTIDE SEQUENCE</scope>
    <source>
        <strain evidence="2">CCAP 1951/1</strain>
    </source>
</reference>
<name>A0A7S1LMJ4_NEODS</name>
<accession>A0A7S1LMJ4</accession>
<organism evidence="2">
    <name type="scientific">Neobodo designis</name>
    <name type="common">Flagellated protozoan</name>
    <name type="synonym">Bodo designis</name>
    <dbReference type="NCBI Taxonomy" id="312471"/>
    <lineage>
        <taxon>Eukaryota</taxon>
        <taxon>Discoba</taxon>
        <taxon>Euglenozoa</taxon>
        <taxon>Kinetoplastea</taxon>
        <taxon>Metakinetoplastina</taxon>
        <taxon>Neobodonida</taxon>
        <taxon>Neobodo</taxon>
    </lineage>
</organism>
<dbReference type="EMBL" id="HBGF01016536">
    <property type="protein sequence ID" value="CAD9108329.1"/>
    <property type="molecule type" value="Transcribed_RNA"/>
</dbReference>
<gene>
    <name evidence="2" type="ORF">NDES1114_LOCUS10871</name>
</gene>